<evidence type="ECO:0000256" key="1">
    <source>
        <dbReference type="SAM" id="MobiDB-lite"/>
    </source>
</evidence>
<sequence>MVTAANARAVRGAGERRVPERKRRMRPGDPGGADMRTAADPFTGRGNGPVMISQAAQEHRTLLPSSDMRPMVKRE</sequence>
<accession>A0ABP8UP02</accession>
<feature type="compositionally biased region" description="Low complexity" evidence="1">
    <location>
        <begin position="1"/>
        <end position="12"/>
    </location>
</feature>
<gene>
    <name evidence="2" type="ORF">GCM10023196_079710</name>
</gene>
<dbReference type="Proteomes" id="UP001501442">
    <property type="component" value="Unassembled WGS sequence"/>
</dbReference>
<organism evidence="2 3">
    <name type="scientific">Actinoallomurus vinaceus</name>
    <dbReference type="NCBI Taxonomy" id="1080074"/>
    <lineage>
        <taxon>Bacteria</taxon>
        <taxon>Bacillati</taxon>
        <taxon>Actinomycetota</taxon>
        <taxon>Actinomycetes</taxon>
        <taxon>Streptosporangiales</taxon>
        <taxon>Thermomonosporaceae</taxon>
        <taxon>Actinoallomurus</taxon>
    </lineage>
</organism>
<dbReference type="EMBL" id="BAABHK010000015">
    <property type="protein sequence ID" value="GAA4635195.1"/>
    <property type="molecule type" value="Genomic_DNA"/>
</dbReference>
<comment type="caution">
    <text evidence="2">The sequence shown here is derived from an EMBL/GenBank/DDBJ whole genome shotgun (WGS) entry which is preliminary data.</text>
</comment>
<name>A0ABP8UP02_9ACTN</name>
<feature type="region of interest" description="Disordered" evidence="1">
    <location>
        <begin position="1"/>
        <end position="49"/>
    </location>
</feature>
<evidence type="ECO:0000313" key="2">
    <source>
        <dbReference type="EMBL" id="GAA4635195.1"/>
    </source>
</evidence>
<reference evidence="3" key="1">
    <citation type="journal article" date="2019" name="Int. J. Syst. Evol. Microbiol.">
        <title>The Global Catalogue of Microorganisms (GCM) 10K type strain sequencing project: providing services to taxonomists for standard genome sequencing and annotation.</title>
        <authorList>
            <consortium name="The Broad Institute Genomics Platform"/>
            <consortium name="The Broad Institute Genome Sequencing Center for Infectious Disease"/>
            <person name="Wu L."/>
            <person name="Ma J."/>
        </authorList>
    </citation>
    <scope>NUCLEOTIDE SEQUENCE [LARGE SCALE GENOMIC DNA]</scope>
    <source>
        <strain evidence="3">JCM 17939</strain>
    </source>
</reference>
<keyword evidence="3" id="KW-1185">Reference proteome</keyword>
<proteinExistence type="predicted"/>
<evidence type="ECO:0000313" key="3">
    <source>
        <dbReference type="Proteomes" id="UP001501442"/>
    </source>
</evidence>
<protein>
    <submittedName>
        <fullName evidence="2">Uncharacterized protein</fullName>
    </submittedName>
</protein>